<gene>
    <name evidence="1" type="ORF">TCNE_LOCUS17752</name>
</gene>
<reference evidence="1 2" key="2">
    <citation type="submission" date="2018-11" db="EMBL/GenBank/DDBJ databases">
        <authorList>
            <consortium name="Pathogen Informatics"/>
        </authorList>
    </citation>
    <scope>NUCLEOTIDE SEQUENCE [LARGE SCALE GENOMIC DNA]</scope>
</reference>
<keyword evidence="2" id="KW-1185">Reference proteome</keyword>
<dbReference type="Proteomes" id="UP000050794">
    <property type="component" value="Unassembled WGS sequence"/>
</dbReference>
<evidence type="ECO:0000313" key="1">
    <source>
        <dbReference type="EMBL" id="VDM49073.1"/>
    </source>
</evidence>
<sequence length="85" mass="9627">MAKDQGIHFVIQVISNAGFKAFEGEALLDLVLLVCLRPLEGHPIHPGGGESPSIYSIQEEMEDLYSWIFRMLRERHEPVSSKAYK</sequence>
<proteinExistence type="predicted"/>
<accession>A0A183VAI2</accession>
<dbReference type="AlphaFoldDB" id="A0A183VAI2"/>
<dbReference type="WBParaSite" id="TCNE_0001775301-mRNA-1">
    <property type="protein sequence ID" value="TCNE_0001775301-mRNA-1"/>
    <property type="gene ID" value="TCNE_0001775301"/>
</dbReference>
<name>A0A183VAI2_TOXCA</name>
<evidence type="ECO:0000313" key="2">
    <source>
        <dbReference type="Proteomes" id="UP000050794"/>
    </source>
</evidence>
<protein>
    <submittedName>
        <fullName evidence="1 3">Uncharacterized protein</fullName>
    </submittedName>
</protein>
<reference evidence="3" key="1">
    <citation type="submission" date="2016-06" db="UniProtKB">
        <authorList>
            <consortium name="WormBaseParasite"/>
        </authorList>
    </citation>
    <scope>IDENTIFICATION</scope>
</reference>
<organism evidence="2 3">
    <name type="scientific">Toxocara canis</name>
    <name type="common">Canine roundworm</name>
    <dbReference type="NCBI Taxonomy" id="6265"/>
    <lineage>
        <taxon>Eukaryota</taxon>
        <taxon>Metazoa</taxon>
        <taxon>Ecdysozoa</taxon>
        <taxon>Nematoda</taxon>
        <taxon>Chromadorea</taxon>
        <taxon>Rhabditida</taxon>
        <taxon>Spirurina</taxon>
        <taxon>Ascaridomorpha</taxon>
        <taxon>Ascaridoidea</taxon>
        <taxon>Toxocaridae</taxon>
        <taxon>Toxocara</taxon>
    </lineage>
</organism>
<evidence type="ECO:0000313" key="3">
    <source>
        <dbReference type="WBParaSite" id="TCNE_0001775301-mRNA-1"/>
    </source>
</evidence>
<dbReference type="EMBL" id="UYWY01024750">
    <property type="protein sequence ID" value="VDM49073.1"/>
    <property type="molecule type" value="Genomic_DNA"/>
</dbReference>